<dbReference type="SUPFAM" id="SSF54593">
    <property type="entry name" value="Glyoxalase/Bleomycin resistance protein/Dihydroxybiphenyl dioxygenase"/>
    <property type="match status" value="1"/>
</dbReference>
<reference evidence="1 3" key="1">
    <citation type="submission" date="2017-06" db="EMBL/GenBank/DDBJ databases">
        <title>Genome Sequencing of the methanotroph Methylovulum psychrotolerants str. HV10-M2 isolated from a high-altitude environment.</title>
        <authorList>
            <person name="Mateos-Rivera A."/>
        </authorList>
    </citation>
    <scope>NUCLEOTIDE SEQUENCE [LARGE SCALE GENOMIC DNA]</scope>
    <source>
        <strain evidence="1 3">HV10_M2</strain>
    </source>
</reference>
<proteinExistence type="predicted"/>
<organism evidence="1 3">
    <name type="scientific">Methylovulum psychrotolerans</name>
    <dbReference type="NCBI Taxonomy" id="1704499"/>
    <lineage>
        <taxon>Bacteria</taxon>
        <taxon>Pseudomonadati</taxon>
        <taxon>Pseudomonadota</taxon>
        <taxon>Gammaproteobacteria</taxon>
        <taxon>Methylococcales</taxon>
        <taxon>Methylococcaceae</taxon>
        <taxon>Methylovulum</taxon>
    </lineage>
</organism>
<dbReference type="OrthoDB" id="5524593at2"/>
<dbReference type="KEGG" id="mpsy:CEK71_08135"/>
<dbReference type="InterPro" id="IPR029068">
    <property type="entry name" value="Glyas_Bleomycin-R_OHBP_Dase"/>
</dbReference>
<dbReference type="Proteomes" id="UP000237423">
    <property type="component" value="Unassembled WGS sequence"/>
</dbReference>
<dbReference type="EMBL" id="CP022129">
    <property type="protein sequence ID" value="ASF46050.1"/>
    <property type="molecule type" value="Genomic_DNA"/>
</dbReference>
<name>A0A1Z4BXS1_9GAMM</name>
<dbReference type="AlphaFoldDB" id="A0A1Z4BXS1"/>
<evidence type="ECO:0000313" key="1">
    <source>
        <dbReference type="EMBL" id="ASF46050.1"/>
    </source>
</evidence>
<reference evidence="2 4" key="2">
    <citation type="submission" date="2017-11" db="EMBL/GenBank/DDBJ databases">
        <title>Draft Genome Sequence of Methylobacter psychrotolerans Sph1T, an Obligate Methanotroph from Low-Temperature Environments.</title>
        <authorList>
            <person name="Oshkin I.Y."/>
            <person name="Miroshnikov K."/>
            <person name="Belova S.E."/>
            <person name="Korzhenkov A."/>
            <person name="Toshchakov S.V."/>
            <person name="Dedysh S.N."/>
        </authorList>
    </citation>
    <scope>NUCLEOTIDE SEQUENCE [LARGE SCALE GENOMIC DNA]</scope>
    <source>
        <strain evidence="2 4">Sph1</strain>
    </source>
</reference>
<dbReference type="RefSeq" id="WP_088618924.1">
    <property type="nucleotide sequence ID" value="NZ_CP022129.1"/>
</dbReference>
<gene>
    <name evidence="2" type="ORF">AADEFJLK_04068</name>
    <name evidence="1" type="ORF">CEK71_08135</name>
</gene>
<accession>A0A1Z4BXS1</accession>
<evidence type="ECO:0000313" key="3">
    <source>
        <dbReference type="Proteomes" id="UP000197019"/>
    </source>
</evidence>
<keyword evidence="3" id="KW-1185">Reference proteome</keyword>
<protein>
    <submittedName>
        <fullName evidence="1">Uncharacterized protein</fullName>
    </submittedName>
</protein>
<dbReference type="Proteomes" id="UP000197019">
    <property type="component" value="Chromosome"/>
</dbReference>
<evidence type="ECO:0000313" key="2">
    <source>
        <dbReference type="EMBL" id="POZ50171.1"/>
    </source>
</evidence>
<sequence length="214" mass="23137">MDFVISVIHPVADFAEATAFLCDTLGFQCQQATAEAVIVDNGSLAVRLVPAKDAVQSSLHLELHSQNLALTTDALLSLPNVSLITRDITISPQRLESRIQGPQGIVIIVAQAFNEDELEIMPPLPMSLLWDDDAEQCVKQMLRLTPLGFREAARTRITEQAEMLAGEEAAITVTIANAVRALAEVTPAFQHPALVSALQQHGIEPAPHFNGMAQ</sequence>
<evidence type="ECO:0000313" key="4">
    <source>
        <dbReference type="Proteomes" id="UP000237423"/>
    </source>
</evidence>
<dbReference type="EMBL" id="PGFZ01000014">
    <property type="protein sequence ID" value="POZ50171.1"/>
    <property type="molecule type" value="Genomic_DNA"/>
</dbReference>